<sequence>MVAIPKHLSSNFESNNEDFVHAGISAENIISTLSRITTKIASLLHLFEVPSTDSTAALAKRYYDNDTTFTLARGIAIGAGFAAGVVITAFLIWLLHFRHKREVHKNMVRKVRQIRAQKEQQMEMERQKEPNKIPEPEPCKKLKSSCCDSIHTAGGSAFDSEANIMCAERKPEVLNESYNVFTYIGQLCTGRARGSGQEEFYAAGYTYADIRPPPPSKD</sequence>
<reference evidence="2 3" key="1">
    <citation type="submission" date="2023-10" db="EMBL/GenBank/DDBJ databases">
        <title>Draft Genome Sequence of Candida saopaulonensis from a very Premature Infant with Sepsis.</title>
        <authorList>
            <person name="Ning Y."/>
            <person name="Dai R."/>
            <person name="Xiao M."/>
            <person name="Xu Y."/>
            <person name="Yan Q."/>
            <person name="Zhang L."/>
        </authorList>
    </citation>
    <scope>NUCLEOTIDE SEQUENCE [LARGE SCALE GENOMIC DNA]</scope>
    <source>
        <strain evidence="2 3">19XY460</strain>
    </source>
</reference>
<keyword evidence="1" id="KW-0812">Transmembrane</keyword>
<dbReference type="EMBL" id="CP138899">
    <property type="protein sequence ID" value="WPK27339.1"/>
    <property type="molecule type" value="Genomic_DNA"/>
</dbReference>
<dbReference type="AlphaFoldDB" id="A0AAX4HFT5"/>
<accession>A0AAX4HFT5</accession>
<evidence type="ECO:0000256" key="1">
    <source>
        <dbReference type="SAM" id="Phobius"/>
    </source>
</evidence>
<dbReference type="RefSeq" id="XP_062879717.1">
    <property type="nucleotide sequence ID" value="XM_063023647.1"/>
</dbReference>
<keyword evidence="3" id="KW-1185">Reference proteome</keyword>
<keyword evidence="1" id="KW-0472">Membrane</keyword>
<dbReference type="Proteomes" id="UP001338582">
    <property type="component" value="Chromosome 6"/>
</dbReference>
<evidence type="ECO:0000313" key="3">
    <source>
        <dbReference type="Proteomes" id="UP001338582"/>
    </source>
</evidence>
<evidence type="ECO:0000313" key="2">
    <source>
        <dbReference type="EMBL" id="WPK27339.1"/>
    </source>
</evidence>
<feature type="transmembrane region" description="Helical" evidence="1">
    <location>
        <begin position="71"/>
        <end position="95"/>
    </location>
</feature>
<protein>
    <submittedName>
        <fullName evidence="2">Uncharacterized protein</fullName>
    </submittedName>
</protein>
<dbReference type="GeneID" id="88175784"/>
<proteinExistence type="predicted"/>
<name>A0AAX4HFT5_9ASCO</name>
<keyword evidence="1" id="KW-1133">Transmembrane helix</keyword>
<dbReference type="KEGG" id="asau:88175784"/>
<gene>
    <name evidence="2" type="ORF">PUMCH_004724</name>
</gene>
<organism evidence="2 3">
    <name type="scientific">Australozyma saopauloensis</name>
    <dbReference type="NCBI Taxonomy" id="291208"/>
    <lineage>
        <taxon>Eukaryota</taxon>
        <taxon>Fungi</taxon>
        <taxon>Dikarya</taxon>
        <taxon>Ascomycota</taxon>
        <taxon>Saccharomycotina</taxon>
        <taxon>Pichiomycetes</taxon>
        <taxon>Metschnikowiaceae</taxon>
        <taxon>Australozyma</taxon>
    </lineage>
</organism>